<dbReference type="Gene3D" id="1.10.10.650">
    <property type="entry name" value="RuvA domain 2-like"/>
    <property type="match status" value="1"/>
</dbReference>
<feature type="domain" description="S1 motif" evidence="2">
    <location>
        <begin position="632"/>
        <end position="701"/>
    </location>
</feature>
<dbReference type="Pfam" id="PF00575">
    <property type="entry name" value="S1"/>
    <property type="match status" value="1"/>
</dbReference>
<dbReference type="InterPro" id="IPR023319">
    <property type="entry name" value="Tex-like_HTH_dom_sf"/>
</dbReference>
<dbReference type="InterPro" id="IPR003029">
    <property type="entry name" value="S1_domain"/>
</dbReference>
<dbReference type="SUPFAM" id="SSF53098">
    <property type="entry name" value="Ribonuclease H-like"/>
    <property type="match status" value="1"/>
</dbReference>
<dbReference type="InterPro" id="IPR044146">
    <property type="entry name" value="S1_Tex"/>
</dbReference>
<reference evidence="3 4" key="1">
    <citation type="submission" date="2018-08" db="EMBL/GenBank/DDBJ databases">
        <title>Chitinophagaceae sp. K23C18032701, a novel bacterium isolated from forest soil.</title>
        <authorList>
            <person name="Wang C."/>
        </authorList>
    </citation>
    <scope>NUCLEOTIDE SEQUENCE [LARGE SCALE GENOMIC DNA]</scope>
    <source>
        <strain evidence="3 4">K23C18032701</strain>
    </source>
</reference>
<dbReference type="SUPFAM" id="SSF47781">
    <property type="entry name" value="RuvA domain 2-like"/>
    <property type="match status" value="2"/>
</dbReference>
<dbReference type="SUPFAM" id="SSF50249">
    <property type="entry name" value="Nucleic acid-binding proteins"/>
    <property type="match status" value="1"/>
</dbReference>
<dbReference type="FunFam" id="3.30.420.140:FF:000001">
    <property type="entry name" value="RNA-binding transcriptional accessory protein"/>
    <property type="match status" value="1"/>
</dbReference>
<dbReference type="GO" id="GO:0003735">
    <property type="term" value="F:structural constituent of ribosome"/>
    <property type="evidence" value="ECO:0007669"/>
    <property type="project" value="TreeGrafter"/>
</dbReference>
<dbReference type="Gene3D" id="1.10.3500.10">
    <property type="entry name" value="Tex N-terminal region-like"/>
    <property type="match status" value="1"/>
</dbReference>
<organism evidence="3 4">
    <name type="scientific">Deminuibacter soli</name>
    <dbReference type="NCBI Taxonomy" id="2291815"/>
    <lineage>
        <taxon>Bacteria</taxon>
        <taxon>Pseudomonadati</taxon>
        <taxon>Bacteroidota</taxon>
        <taxon>Chitinophagia</taxon>
        <taxon>Chitinophagales</taxon>
        <taxon>Chitinophagaceae</taxon>
        <taxon>Deminuibacter</taxon>
    </lineage>
</organism>
<dbReference type="InterPro" id="IPR023323">
    <property type="entry name" value="Tex-like_dom_sf"/>
</dbReference>
<dbReference type="InterPro" id="IPR037027">
    <property type="entry name" value="YqgF/RNaseH-like_dom_sf"/>
</dbReference>
<dbReference type="GO" id="GO:0006412">
    <property type="term" value="P:translation"/>
    <property type="evidence" value="ECO:0007669"/>
    <property type="project" value="TreeGrafter"/>
</dbReference>
<dbReference type="Pfam" id="PF22706">
    <property type="entry name" value="Tex_central_region"/>
    <property type="match status" value="1"/>
</dbReference>
<dbReference type="SUPFAM" id="SSF158832">
    <property type="entry name" value="Tex N-terminal region-like"/>
    <property type="match status" value="1"/>
</dbReference>
<evidence type="ECO:0000259" key="2">
    <source>
        <dbReference type="PROSITE" id="PS50126"/>
    </source>
</evidence>
<dbReference type="FunFam" id="2.40.50.140:FF:000051">
    <property type="entry name" value="RNA-binding transcriptional accessory protein"/>
    <property type="match status" value="1"/>
</dbReference>
<comment type="caution">
    <text evidence="3">The sequence shown here is derived from an EMBL/GenBank/DDBJ whole genome shotgun (WGS) entry which is preliminary data.</text>
</comment>
<dbReference type="Gene3D" id="1.10.150.310">
    <property type="entry name" value="Tex RuvX-like domain-like"/>
    <property type="match status" value="1"/>
</dbReference>
<dbReference type="GO" id="GO:0006139">
    <property type="term" value="P:nucleobase-containing compound metabolic process"/>
    <property type="evidence" value="ECO:0007669"/>
    <property type="project" value="InterPro"/>
</dbReference>
<dbReference type="PANTHER" id="PTHR10724">
    <property type="entry name" value="30S RIBOSOMAL PROTEIN S1"/>
    <property type="match status" value="1"/>
</dbReference>
<dbReference type="SMART" id="SM00732">
    <property type="entry name" value="YqgFc"/>
    <property type="match status" value="1"/>
</dbReference>
<dbReference type="CDD" id="cd05685">
    <property type="entry name" value="S1_Tex"/>
    <property type="match status" value="1"/>
</dbReference>
<dbReference type="Pfam" id="PF12836">
    <property type="entry name" value="HHH_3"/>
    <property type="match status" value="1"/>
</dbReference>
<dbReference type="InterPro" id="IPR012337">
    <property type="entry name" value="RNaseH-like_sf"/>
</dbReference>
<dbReference type="AlphaFoldDB" id="A0A3E1NMF6"/>
<sequence>MTEFAQPIAVKLNLRVPQVDAVLALLAEGATIPFIARYRKDKTGALDEVQIQHIQDEARVLKEFTERKAFIEKAITEQNKMTEALQAKINAATTITELEDIYLPYKPKRKTKAQTARENGLEPLAISLLEQGDLDIQALAAGFINDKVTTVDEALQGARDIIAEQVNEDAQVRARMRKMFEDAATFQTSVLTDKEAEGIKYKDYFDFSEPISKMPSHRILAVLRGFLEGYLRMSIAPVEEDAVESVEKQYVKGMGPAADQVRKAVKDSYRRLLQPSLETEFRTALKQQADEEAITVFAENLRQLLLSSPLGSKRILAIDPGYRTGCKVVCLDEKGTLQKTDLIFVHEKNRVLDAEYKIKELVAKYNIEVFAIGDGTAGRETEQFIKGLQLGLPVFLVNEDGASVYSASETAREEFPDQDITVRGAVSIGRRLMDPLAELVKIDPKSIGVGQYQHDVNQFRLKEKLDQTVVSCVNAVGVNLNTSSKHLLRYVSGIGDSLADNIVKYRNEIGRFTDRQQLLKVPRLGNKAFEQCAGFLRIKEGAHPLDASAVHPEAYPVVEKMAADLGVDISALIGNDTYVKQVDVKKYVTEQFGEHTIKDILNELRKPGLDPRSEVQQFEFANIYSIEDVKLGMVVPGVVTNITRFGAFVDIGVKQDGLVHVSEIAHQYITDPSEVLKLNQQVQVKVLEVDTARKRIALSIKQTQEAPARSGGKGDFKPKGSGGGAQQKQQPAKKKEEDLSGLSVNDALAMLKKKFGK</sequence>
<dbReference type="FunFam" id="1.10.10.650:FF:000001">
    <property type="entry name" value="S1 RNA-binding domain 1"/>
    <property type="match status" value="1"/>
</dbReference>
<dbReference type="Pfam" id="PF09371">
    <property type="entry name" value="Tex_N"/>
    <property type="match status" value="1"/>
</dbReference>
<dbReference type="InterPro" id="IPR041692">
    <property type="entry name" value="HHH_9"/>
</dbReference>
<dbReference type="InterPro" id="IPR032639">
    <property type="entry name" value="Tex_YqgF"/>
</dbReference>
<dbReference type="Proteomes" id="UP000261284">
    <property type="component" value="Unassembled WGS sequence"/>
</dbReference>
<dbReference type="Pfam" id="PF17674">
    <property type="entry name" value="HHH_9"/>
    <property type="match status" value="1"/>
</dbReference>
<dbReference type="FunFam" id="1.10.150.310:FF:000001">
    <property type="entry name" value="RNA-binding transcriptional accessory protein"/>
    <property type="match status" value="1"/>
</dbReference>
<dbReference type="OrthoDB" id="9804714at2"/>
<dbReference type="InterPro" id="IPR012340">
    <property type="entry name" value="NA-bd_OB-fold"/>
</dbReference>
<dbReference type="InterPro" id="IPR050437">
    <property type="entry name" value="Ribos_protein_bS1-like"/>
</dbReference>
<proteinExistence type="predicted"/>
<dbReference type="PROSITE" id="PS50126">
    <property type="entry name" value="S1"/>
    <property type="match status" value="1"/>
</dbReference>
<dbReference type="Gene3D" id="3.30.420.140">
    <property type="entry name" value="YqgF/RNase H-like domain"/>
    <property type="match status" value="1"/>
</dbReference>
<evidence type="ECO:0000313" key="4">
    <source>
        <dbReference type="Proteomes" id="UP000261284"/>
    </source>
</evidence>
<dbReference type="EMBL" id="QTJU01000002">
    <property type="protein sequence ID" value="RFM29014.1"/>
    <property type="molecule type" value="Genomic_DNA"/>
</dbReference>
<feature type="region of interest" description="Disordered" evidence="1">
    <location>
        <begin position="701"/>
        <end position="741"/>
    </location>
</feature>
<dbReference type="SMART" id="SM00316">
    <property type="entry name" value="S1"/>
    <property type="match status" value="1"/>
</dbReference>
<dbReference type="InterPro" id="IPR010994">
    <property type="entry name" value="RuvA_2-like"/>
</dbReference>
<dbReference type="Pfam" id="PF16921">
    <property type="entry name" value="Tex_YqgF"/>
    <property type="match status" value="1"/>
</dbReference>
<evidence type="ECO:0000313" key="3">
    <source>
        <dbReference type="EMBL" id="RFM29014.1"/>
    </source>
</evidence>
<keyword evidence="4" id="KW-1185">Reference proteome</keyword>
<dbReference type="GO" id="GO:0005737">
    <property type="term" value="C:cytoplasm"/>
    <property type="evidence" value="ECO:0007669"/>
    <property type="project" value="UniProtKB-ARBA"/>
</dbReference>
<dbReference type="RefSeq" id="WP_116846998.1">
    <property type="nucleotide sequence ID" value="NZ_QTJU01000002.1"/>
</dbReference>
<dbReference type="Gene3D" id="2.40.50.140">
    <property type="entry name" value="Nucleic acid-binding proteins"/>
    <property type="match status" value="1"/>
</dbReference>
<dbReference type="GO" id="GO:0003729">
    <property type="term" value="F:mRNA binding"/>
    <property type="evidence" value="ECO:0007669"/>
    <property type="project" value="UniProtKB-ARBA"/>
</dbReference>
<evidence type="ECO:0000256" key="1">
    <source>
        <dbReference type="SAM" id="MobiDB-lite"/>
    </source>
</evidence>
<dbReference type="InterPro" id="IPR006641">
    <property type="entry name" value="YqgF/RNaseH-like_dom"/>
</dbReference>
<accession>A0A3E1NMF6</accession>
<dbReference type="InterPro" id="IPR055179">
    <property type="entry name" value="Tex-like_central_region"/>
</dbReference>
<dbReference type="InterPro" id="IPR018974">
    <property type="entry name" value="Tex-like_N"/>
</dbReference>
<dbReference type="PANTHER" id="PTHR10724:SF10">
    <property type="entry name" value="S1 RNA-BINDING DOMAIN-CONTAINING PROTEIN 1"/>
    <property type="match status" value="1"/>
</dbReference>
<protein>
    <submittedName>
        <fullName evidence="3">RNA-binding transcriptional accessory protein</fullName>
    </submittedName>
</protein>
<gene>
    <name evidence="3" type="ORF">DXN05_09630</name>
</gene>
<name>A0A3E1NMF6_9BACT</name>